<protein>
    <submittedName>
        <fullName evidence="2">Cox cluster protein</fullName>
    </submittedName>
</protein>
<reference evidence="2" key="1">
    <citation type="submission" date="2022-09" db="EMBL/GenBank/DDBJ databases">
        <title>Diverse halophilic archaea isolated from saline environments.</title>
        <authorList>
            <person name="Cui H.-L."/>
        </authorList>
    </citation>
    <scope>NUCLEOTIDE SEQUENCE</scope>
    <source>
        <strain evidence="2">ZS-35-S2</strain>
    </source>
</reference>
<evidence type="ECO:0000313" key="2">
    <source>
        <dbReference type="EMBL" id="UWM55289.1"/>
    </source>
</evidence>
<keyword evidence="1" id="KW-0472">Membrane</keyword>
<keyword evidence="1" id="KW-0812">Transmembrane</keyword>
<organism evidence="2 3">
    <name type="scientific">Salinirubellus salinus</name>
    <dbReference type="NCBI Taxonomy" id="1364945"/>
    <lineage>
        <taxon>Archaea</taxon>
        <taxon>Methanobacteriati</taxon>
        <taxon>Methanobacteriota</taxon>
        <taxon>Stenosarchaea group</taxon>
        <taxon>Halobacteria</taxon>
        <taxon>Halobacteriales</taxon>
        <taxon>Natronomonadaceae</taxon>
        <taxon>Salinirubellus</taxon>
    </lineage>
</organism>
<evidence type="ECO:0000256" key="1">
    <source>
        <dbReference type="SAM" id="Phobius"/>
    </source>
</evidence>
<feature type="transmembrane region" description="Helical" evidence="1">
    <location>
        <begin position="26"/>
        <end position="48"/>
    </location>
</feature>
<dbReference type="GeneID" id="74941387"/>
<gene>
    <name evidence="2" type="ORF">N0B31_03155</name>
</gene>
<dbReference type="Proteomes" id="UP001057580">
    <property type="component" value="Chromosome"/>
</dbReference>
<proteinExistence type="predicted"/>
<dbReference type="RefSeq" id="WP_260594358.1">
    <property type="nucleotide sequence ID" value="NZ_CP104003.1"/>
</dbReference>
<dbReference type="KEGG" id="ssai:N0B31_03155"/>
<dbReference type="InterPro" id="IPR055942">
    <property type="entry name" value="DUF7520"/>
</dbReference>
<name>A0A9E7R3W4_9EURY</name>
<keyword evidence="3" id="KW-1185">Reference proteome</keyword>
<evidence type="ECO:0000313" key="3">
    <source>
        <dbReference type="Proteomes" id="UP001057580"/>
    </source>
</evidence>
<dbReference type="AlphaFoldDB" id="A0A9E7R3W4"/>
<keyword evidence="1" id="KW-1133">Transmembrane helix</keyword>
<feature type="transmembrane region" description="Helical" evidence="1">
    <location>
        <begin position="68"/>
        <end position="92"/>
    </location>
</feature>
<accession>A0A9E7R3W4</accession>
<dbReference type="Pfam" id="PF24364">
    <property type="entry name" value="DUF7520"/>
    <property type="match status" value="1"/>
</dbReference>
<sequence length="98" mass="10201">MSDSTSTEEGFTGVDEPTVGLSGRRLVATLYVIVVGIATFTGFVLGVIGPRDLDPQLFGFVDMPPTPLGMAAYGGITLATVLGVLLVGVMFVSSRYVD</sequence>
<dbReference type="EMBL" id="CP104003">
    <property type="protein sequence ID" value="UWM55289.1"/>
    <property type="molecule type" value="Genomic_DNA"/>
</dbReference>